<organism evidence="2 3">
    <name type="scientific">Litoribrevibacter euphylliae</name>
    <dbReference type="NCBI Taxonomy" id="1834034"/>
    <lineage>
        <taxon>Bacteria</taxon>
        <taxon>Pseudomonadati</taxon>
        <taxon>Pseudomonadota</taxon>
        <taxon>Gammaproteobacteria</taxon>
        <taxon>Oceanospirillales</taxon>
        <taxon>Oceanospirillaceae</taxon>
        <taxon>Litoribrevibacter</taxon>
    </lineage>
</organism>
<dbReference type="InterPro" id="IPR047777">
    <property type="entry name" value="LapA-like_RM"/>
</dbReference>
<dbReference type="SMART" id="SM00089">
    <property type="entry name" value="PKD"/>
    <property type="match status" value="2"/>
</dbReference>
<proteinExistence type="predicted"/>
<dbReference type="Gene3D" id="2.60.40.10">
    <property type="entry name" value="Immunoglobulins"/>
    <property type="match status" value="3"/>
</dbReference>
<keyword evidence="3" id="KW-1185">Reference proteome</keyword>
<protein>
    <submittedName>
        <fullName evidence="2">Retention module-containing protein</fullName>
    </submittedName>
</protein>
<reference evidence="3" key="1">
    <citation type="journal article" date="2019" name="Int. J. Syst. Evol. Microbiol.">
        <title>The Global Catalogue of Microorganisms (GCM) 10K type strain sequencing project: providing services to taxonomists for standard genome sequencing and annotation.</title>
        <authorList>
            <consortium name="The Broad Institute Genomics Platform"/>
            <consortium name="The Broad Institute Genome Sequencing Center for Infectious Disease"/>
            <person name="Wu L."/>
            <person name="Ma J."/>
        </authorList>
    </citation>
    <scope>NUCLEOTIDE SEQUENCE [LARGE SCALE GENOMIC DNA]</scope>
    <source>
        <strain evidence="3">KCTC 52438</strain>
    </source>
</reference>
<evidence type="ECO:0000313" key="3">
    <source>
        <dbReference type="Proteomes" id="UP001595476"/>
    </source>
</evidence>
<feature type="non-terminal residue" evidence="2">
    <location>
        <position position="683"/>
    </location>
</feature>
<dbReference type="Proteomes" id="UP001595476">
    <property type="component" value="Unassembled WGS sequence"/>
</dbReference>
<evidence type="ECO:0000259" key="1">
    <source>
        <dbReference type="PROSITE" id="PS50268"/>
    </source>
</evidence>
<dbReference type="Pfam" id="PF17963">
    <property type="entry name" value="Big_9"/>
    <property type="match status" value="1"/>
</dbReference>
<dbReference type="RefSeq" id="WP_386715249.1">
    <property type="nucleotide sequence ID" value="NZ_JBHRSZ010000001.1"/>
</dbReference>
<dbReference type="NCBIfam" id="TIGR01965">
    <property type="entry name" value="VCBS_repeat"/>
    <property type="match status" value="2"/>
</dbReference>
<gene>
    <name evidence="2" type="ORF">ACFOEK_01770</name>
</gene>
<dbReference type="InterPro" id="IPR006644">
    <property type="entry name" value="Cadg"/>
</dbReference>
<dbReference type="InterPro" id="IPR010221">
    <property type="entry name" value="VCBS_dom"/>
</dbReference>
<dbReference type="NCBIfam" id="NF033682">
    <property type="entry name" value="retention_LapA"/>
    <property type="match status" value="1"/>
</dbReference>
<dbReference type="InterPro" id="IPR022409">
    <property type="entry name" value="PKD/Chitinase_dom"/>
</dbReference>
<dbReference type="NCBIfam" id="NF012211">
    <property type="entry name" value="tand_rpt_95"/>
    <property type="match status" value="1"/>
</dbReference>
<feature type="domain" description="Cadherin" evidence="1">
    <location>
        <begin position="170"/>
        <end position="262"/>
    </location>
</feature>
<dbReference type="InterPro" id="IPR015919">
    <property type="entry name" value="Cadherin-like_sf"/>
</dbReference>
<dbReference type="SMART" id="SM00736">
    <property type="entry name" value="CADG"/>
    <property type="match status" value="3"/>
</dbReference>
<evidence type="ECO:0000313" key="2">
    <source>
        <dbReference type="EMBL" id="MFC3149748.1"/>
    </source>
</evidence>
<dbReference type="SUPFAM" id="SSF49313">
    <property type="entry name" value="Cadherin-like"/>
    <property type="match status" value="4"/>
</dbReference>
<dbReference type="InterPro" id="IPR002126">
    <property type="entry name" value="Cadherin-like_dom"/>
</dbReference>
<accession>A0ABV7H780</accession>
<dbReference type="Gene3D" id="2.60.40.3440">
    <property type="match status" value="1"/>
</dbReference>
<comment type="caution">
    <text evidence="2">The sequence shown here is derived from an EMBL/GenBank/DDBJ whole genome shotgun (WGS) entry which is preliminary data.</text>
</comment>
<dbReference type="InterPro" id="IPR013783">
    <property type="entry name" value="Ig-like_fold"/>
</dbReference>
<sequence length="683" mass="70491">MAQVIGNVTFLVGTVIAVDASGNERQLNLGDAVYLGERIITQGADSQVMIGLENGESFTMGRSSEAILDQDLLDLSNYAIEDELAKAELLQRKILENPDFDLSQLDATAAGGEAGTGFKSVPVVLTHDYDFEYSSDFNDTALGFGSSEQNEGLDTRGISSELELTADPTISSPNQFSVSEDTVFAGQFTAEDPDGGAVTFDLITEPSNGVISLDANGQFTYTPNADFNGSDSIAIQVTDSQGSQTTQVININVTPVDDAPRAEDTNDLGNINEGSISDFDLTELFTEADGEDVTVSLQDGETLPNGLEINEQGQLVGTPDVPGDYQFVIVGTDESGNSVETTVSLTVVEAVNDETLATAGDLNETVDEDAAITINAAAEFSDEDQDALNYALEAGSALPNGLTLNADGTITGSVSVPGDYSFTITATDPNGGAPATKVINLTVNEAVNDETLATAGDLNETADEDAAITINAAAEFSDEDQDALDYALEAGSDLPNGLTLNADGTITGSVSVPGDYSFTITATDPNGGEPATKVINLTINEAVNDAAEITVTAADTNVVEDTEPTASGTITIFDEDAGEGSLASSTATYGTVSVDASGNWTYTLDNGNAAVQALGEGETLTDTIVFTSDDGTTKSQTVTITGSNDAANITVTATDTNVVEDGDATATGTVTITDTDTGENTLA</sequence>
<dbReference type="EMBL" id="JBHRSZ010000001">
    <property type="protein sequence ID" value="MFC3149748.1"/>
    <property type="molecule type" value="Genomic_DNA"/>
</dbReference>
<dbReference type="PROSITE" id="PS50268">
    <property type="entry name" value="CADHERIN_2"/>
    <property type="match status" value="1"/>
</dbReference>
<name>A0ABV7H780_9GAMM</name>
<dbReference type="Pfam" id="PF05345">
    <property type="entry name" value="He_PIG"/>
    <property type="match status" value="3"/>
</dbReference>